<keyword evidence="11" id="KW-0443">Lipid metabolism</keyword>
<keyword evidence="4" id="KW-0597">Phosphoprotein</keyword>
<evidence type="ECO:0000313" key="18">
    <source>
        <dbReference type="EMBL" id="KWX13822.1"/>
    </source>
</evidence>
<dbReference type="GO" id="GO:0046872">
    <property type="term" value="F:metal ion binding"/>
    <property type="evidence" value="ECO:0007669"/>
    <property type="project" value="UniProtKB-KW"/>
</dbReference>
<dbReference type="GO" id="GO:0016042">
    <property type="term" value="P:lipid catabolic process"/>
    <property type="evidence" value="ECO:0007669"/>
    <property type="project" value="UniProtKB-KW"/>
</dbReference>
<evidence type="ECO:0000256" key="6">
    <source>
        <dbReference type="ARBA" id="ARBA00022723"/>
    </source>
</evidence>
<comment type="catalytic activity">
    <reaction evidence="13">
        <text>a 1,2-diacyl-sn-glycerol + H2O = a 2-acylglycerol + a fatty acid + H(+)</text>
        <dbReference type="Rhea" id="RHEA:33275"/>
        <dbReference type="ChEBI" id="CHEBI:15377"/>
        <dbReference type="ChEBI" id="CHEBI:15378"/>
        <dbReference type="ChEBI" id="CHEBI:17389"/>
        <dbReference type="ChEBI" id="CHEBI:17815"/>
        <dbReference type="ChEBI" id="CHEBI:28868"/>
        <dbReference type="EC" id="3.1.1.116"/>
    </reaction>
    <physiologicalReaction direction="left-to-right" evidence="13">
        <dbReference type="Rhea" id="RHEA:33276"/>
    </physiologicalReaction>
</comment>
<evidence type="ECO:0000256" key="16">
    <source>
        <dbReference type="SAM" id="Phobius"/>
    </source>
</evidence>
<dbReference type="SUPFAM" id="SSF53474">
    <property type="entry name" value="alpha/beta-Hydrolases"/>
    <property type="match status" value="1"/>
</dbReference>
<dbReference type="Pfam" id="PF01764">
    <property type="entry name" value="Lipase_3"/>
    <property type="match status" value="1"/>
</dbReference>
<feature type="compositionally biased region" description="Polar residues" evidence="15">
    <location>
        <begin position="503"/>
        <end position="514"/>
    </location>
</feature>
<feature type="region of interest" description="Disordered" evidence="15">
    <location>
        <begin position="501"/>
        <end position="532"/>
    </location>
</feature>
<keyword evidence="12 16" id="KW-0472">Membrane</keyword>
<reference evidence="18 19" key="1">
    <citation type="journal article" date="2015" name="Mol. Biochem. Parasitol.">
        <title>Identification of polymorphic genes for use in assemblage B genotyping assays through comparative genomics of multiple assemblage B Giardia duodenalis isolates.</title>
        <authorList>
            <person name="Wielinga C."/>
            <person name="Thompson R.C."/>
            <person name="Monis P."/>
            <person name="Ryan U."/>
        </authorList>
    </citation>
    <scope>NUCLEOTIDE SEQUENCE [LARGE SCALE GENOMIC DNA]</scope>
    <source>
        <strain evidence="18 19">BAH15c1</strain>
    </source>
</reference>
<dbReference type="EMBL" id="JXTI01000054">
    <property type="protein sequence ID" value="KWX13822.1"/>
    <property type="molecule type" value="Genomic_DNA"/>
</dbReference>
<comment type="caution">
    <text evidence="18">The sequence shown here is derived from an EMBL/GenBank/DDBJ whole genome shotgun (WGS) entry which is preliminary data.</text>
</comment>
<comment type="cofactor">
    <cofactor evidence="1">
        <name>Ca(2+)</name>
        <dbReference type="ChEBI" id="CHEBI:29108"/>
    </cofactor>
</comment>
<evidence type="ECO:0000313" key="19">
    <source>
        <dbReference type="Proteomes" id="UP000070089"/>
    </source>
</evidence>
<evidence type="ECO:0000256" key="15">
    <source>
        <dbReference type="SAM" id="MobiDB-lite"/>
    </source>
</evidence>
<evidence type="ECO:0000256" key="1">
    <source>
        <dbReference type="ARBA" id="ARBA00001913"/>
    </source>
</evidence>
<dbReference type="PANTHER" id="PTHR45792:SF8">
    <property type="entry name" value="DIACYLGLYCEROL LIPASE-ALPHA"/>
    <property type="match status" value="1"/>
</dbReference>
<evidence type="ECO:0000256" key="13">
    <source>
        <dbReference type="ARBA" id="ARBA00024531"/>
    </source>
</evidence>
<name>A0A132NVX1_GIAIN</name>
<dbReference type="InterPro" id="IPR052214">
    <property type="entry name" value="DAG_Lipase-Related"/>
</dbReference>
<dbReference type="GO" id="GO:0005886">
    <property type="term" value="C:plasma membrane"/>
    <property type="evidence" value="ECO:0007669"/>
    <property type="project" value="UniProtKB-SubCell"/>
</dbReference>
<dbReference type="Proteomes" id="UP000070089">
    <property type="component" value="Unassembled WGS sequence"/>
</dbReference>
<evidence type="ECO:0000256" key="4">
    <source>
        <dbReference type="ARBA" id="ARBA00022553"/>
    </source>
</evidence>
<keyword evidence="7" id="KW-0378">Hydrolase</keyword>
<dbReference type="EC" id="3.1.1.116" evidence="14"/>
<dbReference type="InterPro" id="IPR029058">
    <property type="entry name" value="AB_hydrolase_fold"/>
</dbReference>
<evidence type="ECO:0000256" key="12">
    <source>
        <dbReference type="ARBA" id="ARBA00023136"/>
    </source>
</evidence>
<comment type="subcellular location">
    <subcellularLocation>
        <location evidence="2">Cell membrane</location>
        <topology evidence="2">Multi-pass membrane protein</topology>
    </subcellularLocation>
</comment>
<evidence type="ECO:0000256" key="9">
    <source>
        <dbReference type="ARBA" id="ARBA00022963"/>
    </source>
</evidence>
<evidence type="ECO:0000256" key="2">
    <source>
        <dbReference type="ARBA" id="ARBA00004651"/>
    </source>
</evidence>
<feature type="region of interest" description="Disordered" evidence="15">
    <location>
        <begin position="559"/>
        <end position="584"/>
    </location>
</feature>
<evidence type="ECO:0000256" key="10">
    <source>
        <dbReference type="ARBA" id="ARBA00022989"/>
    </source>
</evidence>
<keyword evidence="9" id="KW-0442">Lipid degradation</keyword>
<keyword evidence="10 16" id="KW-1133">Transmembrane helix</keyword>
<accession>A0A132NVX1</accession>
<dbReference type="GO" id="GO:0016298">
    <property type="term" value="F:lipase activity"/>
    <property type="evidence" value="ECO:0007669"/>
    <property type="project" value="TreeGrafter"/>
</dbReference>
<keyword evidence="8" id="KW-0106">Calcium</keyword>
<gene>
    <name evidence="18" type="ORF">QR46_2162</name>
</gene>
<dbReference type="VEuPathDB" id="GiardiaDB:QR46_2162"/>
<evidence type="ECO:0000256" key="11">
    <source>
        <dbReference type="ARBA" id="ARBA00023098"/>
    </source>
</evidence>
<evidence type="ECO:0000256" key="14">
    <source>
        <dbReference type="ARBA" id="ARBA00026104"/>
    </source>
</evidence>
<feature type="transmembrane region" description="Helical" evidence="16">
    <location>
        <begin position="818"/>
        <end position="838"/>
    </location>
</feature>
<keyword evidence="3" id="KW-1003">Cell membrane</keyword>
<dbReference type="Gene3D" id="3.40.50.1820">
    <property type="entry name" value="alpha/beta hydrolase"/>
    <property type="match status" value="2"/>
</dbReference>
<dbReference type="InterPro" id="IPR002921">
    <property type="entry name" value="Fungal_lipase-type"/>
</dbReference>
<protein>
    <recommendedName>
        <fullName evidence="14">sn-1-specific diacylglycerol lipase</fullName>
        <ecNumber evidence="14">3.1.1.116</ecNumber>
    </recommendedName>
</protein>
<feature type="domain" description="Fungal lipase-type" evidence="17">
    <location>
        <begin position="317"/>
        <end position="424"/>
    </location>
</feature>
<keyword evidence="5 16" id="KW-0812">Transmembrane</keyword>
<evidence type="ECO:0000256" key="8">
    <source>
        <dbReference type="ARBA" id="ARBA00022837"/>
    </source>
</evidence>
<dbReference type="OrthoDB" id="426718at2759"/>
<sequence length="865" mass="97873">MDCLTSVGEAIRIVRILIQQFKDISPETNSNRLFLINKMKCDKVQPYPNFCSSSTYPSITNPNFVAELLHYCRAAFAVYGSYESRYTLNHDPFKLPTLNANRIRKQASRYYKHRNRRFGPTLNGKCAKNTFELNTFSAAMGISPLDALYFTTRARYFMPCAAIYLDHRRYEIVVAIRGSYSLADMVTDIFCLSTEYTAPPEKFELLVKASSRDKFVTDIDTETAVQQRTNVQGILTLQPRTYVQSHMLKKTKKTAKVHASKVPHAKPGKGKHSHIPPPYSPVMDAMTLYTPGMTEEKKKRYQMLRRKLKSKDLLIKPITEFTKYYGHAGIYAAAAYIYHDTYKIIRDTLEKYPSYYLTLTGHSLGGSVSMLMGWFWSYHVPYQRIKVIGFCSPPCGNKPLCDLLSRYGFINVCMQSDFGPRISSKGFLFAFRRLGLLSEISKRRHLRKEFVEARQQQKKKQRKISTAQLPDISLAVPAHKHATCGAVSGLDQPPIMITDSDNDGSSKCATSGSPATEPVISTPARMKSSRASRNLEKLPRNILSTGDYLAIGAAEHNPSDALRHRSSRKAYDPRATATSTPNPLSADISEYCPVKDGYCLRSGVEPIEEVPAEIMEAVSERLIECNLFDVDDSPSTEEFSSISDLFNSFSENSVRTPTSEPSVLPAEEFIHESELGIWVPGSELATSFAITNASATESTDTASPETKDENTDAIQKFRKMFAGELKKLKDMSDEELRREYTTFTMDYACPDDDINTYVPGIQYIISFNYGNRVTTLKDLVQRQKELGVESYSVLRMFSAPPEIFNELIFDSEMFDHHLLIYQWILLLYYNMLGVYLPIPLSYTSGGPVKKYPIIHRSEDSSSHEK</sequence>
<evidence type="ECO:0000256" key="7">
    <source>
        <dbReference type="ARBA" id="ARBA00022801"/>
    </source>
</evidence>
<evidence type="ECO:0000256" key="5">
    <source>
        <dbReference type="ARBA" id="ARBA00022692"/>
    </source>
</evidence>
<proteinExistence type="predicted"/>
<organism evidence="18 19">
    <name type="scientific">Giardia duodenalis assemblage B</name>
    <dbReference type="NCBI Taxonomy" id="1394984"/>
    <lineage>
        <taxon>Eukaryota</taxon>
        <taxon>Metamonada</taxon>
        <taxon>Diplomonadida</taxon>
        <taxon>Hexamitidae</taxon>
        <taxon>Giardiinae</taxon>
        <taxon>Giardia</taxon>
    </lineage>
</organism>
<dbReference type="PANTHER" id="PTHR45792">
    <property type="entry name" value="DIACYLGLYCEROL LIPASE HOMOLOG-RELATED"/>
    <property type="match status" value="1"/>
</dbReference>
<keyword evidence="6" id="KW-0479">Metal-binding</keyword>
<evidence type="ECO:0000259" key="17">
    <source>
        <dbReference type="Pfam" id="PF01764"/>
    </source>
</evidence>
<evidence type="ECO:0000256" key="3">
    <source>
        <dbReference type="ARBA" id="ARBA00022475"/>
    </source>
</evidence>
<dbReference type="AlphaFoldDB" id="A0A132NVX1"/>